<keyword evidence="1" id="KW-1133">Transmembrane helix</keyword>
<dbReference type="EMBL" id="QEIT01000069">
    <property type="protein sequence ID" value="PWZ73421.1"/>
    <property type="molecule type" value="Genomic_DNA"/>
</dbReference>
<evidence type="ECO:0008006" key="6">
    <source>
        <dbReference type="Google" id="ProtNLM"/>
    </source>
</evidence>
<evidence type="ECO:0000256" key="1">
    <source>
        <dbReference type="SAM" id="Phobius"/>
    </source>
</evidence>
<dbReference type="AlphaFoldDB" id="A0A1B1NZV3"/>
<protein>
    <recommendedName>
        <fullName evidence="6">Staphylococcal protein</fullName>
    </recommendedName>
</protein>
<gene>
    <name evidence="2" type="ORF">DD902_10825</name>
    <name evidence="3" type="ORF">DV961_03365</name>
</gene>
<dbReference type="OMA" id="VHAYINP"/>
<keyword evidence="1" id="KW-0472">Membrane</keyword>
<keyword evidence="1" id="KW-0812">Transmembrane</keyword>
<dbReference type="Proteomes" id="UP000246800">
    <property type="component" value="Unassembled WGS sequence"/>
</dbReference>
<reference evidence="3" key="2">
    <citation type="journal article" date="2018" name="Vet. Microbiol.">
        <title>Methicillin-resistant staphylococci amongst veterinary personnel, personnel-owned pets, patients and the hospital environment of two small animal veterinary hospitals.</title>
        <authorList>
            <person name="Worthing K.A."/>
            <person name="Brown J."/>
            <person name="Gerber L."/>
            <person name="Abraham S."/>
            <person name="Trott D."/>
            <person name="Norris J.M."/>
        </authorList>
    </citation>
    <scope>NUCLEOTIDE SEQUENCE</scope>
    <source>
        <strain evidence="3">ST496-2</strain>
    </source>
</reference>
<reference evidence="2 4" key="1">
    <citation type="journal article" date="2018" name="Vet. Microbiol.">
        <title>Clonal diversity and geographic distribution of methicillin-resistant Staphylococcus pseudintermedius from Australian animals: Discovery of novel sequence types.</title>
        <authorList>
            <person name="Worthing K.A."/>
            <person name="Abraham S."/>
            <person name="Coombs G.W."/>
            <person name="Pang S."/>
            <person name="Saputra S."/>
            <person name="Jordan D."/>
            <person name="Trott D.J."/>
            <person name="Norris J.M."/>
        </authorList>
    </citation>
    <scope>NUCLEOTIDE SEQUENCE [LARGE SCALE GENOMIC DNA]</scope>
    <source>
        <strain evidence="2 4">ST525 1</strain>
    </source>
</reference>
<name>A0A1B1NZV3_STAPS</name>
<feature type="transmembrane region" description="Helical" evidence="1">
    <location>
        <begin position="106"/>
        <end position="129"/>
    </location>
</feature>
<dbReference type="OrthoDB" id="2414574at2"/>
<comment type="caution">
    <text evidence="2">The sequence shown here is derived from an EMBL/GenBank/DDBJ whole genome shotgun (WGS) entry which is preliminary data.</text>
</comment>
<evidence type="ECO:0000313" key="4">
    <source>
        <dbReference type="Proteomes" id="UP000246800"/>
    </source>
</evidence>
<organism evidence="2 4">
    <name type="scientific">Staphylococcus pseudintermedius</name>
    <dbReference type="NCBI Taxonomy" id="283734"/>
    <lineage>
        <taxon>Bacteria</taxon>
        <taxon>Bacillati</taxon>
        <taxon>Bacillota</taxon>
        <taxon>Bacilli</taxon>
        <taxon>Bacillales</taxon>
        <taxon>Staphylococcaceae</taxon>
        <taxon>Staphylococcus</taxon>
        <taxon>Staphylococcus intermedius group</taxon>
    </lineage>
</organism>
<dbReference type="EMBL" id="QQPC01000015">
    <property type="protein sequence ID" value="REA83148.1"/>
    <property type="molecule type" value="Genomic_DNA"/>
</dbReference>
<evidence type="ECO:0000313" key="2">
    <source>
        <dbReference type="EMBL" id="PWZ73421.1"/>
    </source>
</evidence>
<evidence type="ECO:0000313" key="3">
    <source>
        <dbReference type="EMBL" id="REA83148.1"/>
    </source>
</evidence>
<proteinExistence type="predicted"/>
<dbReference type="RefSeq" id="WP_014613591.1">
    <property type="nucleotide sequence ID" value="NZ_AP019372.1"/>
</dbReference>
<feature type="transmembrane region" description="Helical" evidence="1">
    <location>
        <begin position="67"/>
        <end position="100"/>
    </location>
</feature>
<sequence length="149" mass="17278">MRKDVFEYKVKKELWYLNRREKNALTQYFEKHRVETIQQQFSTPRRFVNDYLQHEVFGTRIVSSGHLVTSLVGLLVSNILLLGLFITGLLLSLSAVNYFIQPQVTLSVGTVIAVLFGAIVLMIGTVYLMKRVNAFFTKRLLLYKFNKVN</sequence>
<accession>A0A1B1NZV3</accession>
<dbReference type="GeneID" id="93823165"/>
<reference evidence="5" key="3">
    <citation type="journal article" date="2018" name="Vet. Microbiol.">
        <title>Molecular epidemiology of methicillin-resistant staphylococci amongst veterinary personnel, personnel-owned pets, patients and the hospital environment of two companion animal veterinary hospitals.</title>
        <authorList>
            <person name="Worthing K.A."/>
            <person name="Brown J."/>
            <person name="Gerber L."/>
            <person name="Abraham S."/>
            <person name="Trott D."/>
            <person name="Norris J.M."/>
        </authorList>
    </citation>
    <scope>NUCLEOTIDE SEQUENCE [LARGE SCALE GENOMIC DNA]</scope>
    <source>
        <strain evidence="5">ST496-2</strain>
    </source>
</reference>
<dbReference type="Proteomes" id="UP000256409">
    <property type="component" value="Unassembled WGS sequence"/>
</dbReference>
<evidence type="ECO:0000313" key="5">
    <source>
        <dbReference type="Proteomes" id="UP000256409"/>
    </source>
</evidence>
<dbReference type="eggNOG" id="ENOG503057P">
    <property type="taxonomic scope" value="Bacteria"/>
</dbReference>